<evidence type="ECO:0000256" key="1">
    <source>
        <dbReference type="ARBA" id="ARBA00022729"/>
    </source>
</evidence>
<dbReference type="Pfam" id="PF13505">
    <property type="entry name" value="OMP_b-brl"/>
    <property type="match status" value="1"/>
</dbReference>
<name>A0A9Q3UHC7_9GAMM</name>
<dbReference type="InterPro" id="IPR011250">
    <property type="entry name" value="OMP/PagP_B-barrel"/>
</dbReference>
<sequence length="176" mass="18468">MKRWLLAAGLALPFSVLSAPVLAAGYAGLDYVSADINPDHGGSADPSALQFKFGSWINRNETLGGELRLGLGIGDDSLGGGVDVEIDRYYGAYFRGQFPNTLPVRPYGLIGLTRVETTVDYPDGGSSGDNYSGLSLGLGADISLTDVVFLSVEYLRAVDSGGDEINNIGVGLNGRF</sequence>
<accession>A0A9Q3UHC7</accession>
<feature type="domain" description="Outer membrane protein beta-barrel" evidence="3">
    <location>
        <begin position="10"/>
        <end position="176"/>
    </location>
</feature>
<proteinExistence type="predicted"/>
<organism evidence="4 5">
    <name type="scientific">Alloalcanivorax marinus</name>
    <dbReference type="NCBI Taxonomy" id="1177169"/>
    <lineage>
        <taxon>Bacteria</taxon>
        <taxon>Pseudomonadati</taxon>
        <taxon>Pseudomonadota</taxon>
        <taxon>Gammaproteobacteria</taxon>
        <taxon>Oceanospirillales</taxon>
        <taxon>Alcanivoracaceae</taxon>
        <taxon>Alloalcanivorax</taxon>
    </lineage>
</organism>
<evidence type="ECO:0000259" key="3">
    <source>
        <dbReference type="Pfam" id="PF13505"/>
    </source>
</evidence>
<dbReference type="SUPFAM" id="SSF56925">
    <property type="entry name" value="OMPA-like"/>
    <property type="match status" value="1"/>
</dbReference>
<reference evidence="4" key="1">
    <citation type="submission" date="2021-10" db="EMBL/GenBank/DDBJ databases">
        <title>The diversity and Nitrogen Metabolism of Culturable Nitrate-Utilizing Bacteria Within the Oxygen Minimum Zone of the Changjiang (Yangtze River)Estuary.</title>
        <authorList>
            <person name="Zhang D."/>
            <person name="Zheng J."/>
            <person name="Liu S."/>
            <person name="He W."/>
        </authorList>
    </citation>
    <scope>NUCLEOTIDE SEQUENCE</scope>
    <source>
        <strain evidence="4">FXH-223</strain>
    </source>
</reference>
<dbReference type="Proteomes" id="UP001108027">
    <property type="component" value="Unassembled WGS sequence"/>
</dbReference>
<feature type="signal peptide" evidence="2">
    <location>
        <begin position="1"/>
        <end position="23"/>
    </location>
</feature>
<comment type="caution">
    <text evidence="4">The sequence shown here is derived from an EMBL/GenBank/DDBJ whole genome shotgun (WGS) entry which is preliminary data.</text>
</comment>
<evidence type="ECO:0000313" key="4">
    <source>
        <dbReference type="EMBL" id="MCC4307017.1"/>
    </source>
</evidence>
<keyword evidence="1 2" id="KW-0732">Signal</keyword>
<evidence type="ECO:0000256" key="2">
    <source>
        <dbReference type="SAM" id="SignalP"/>
    </source>
</evidence>
<dbReference type="RefSeq" id="WP_204430202.1">
    <property type="nucleotide sequence ID" value="NZ_ARXL01000041.1"/>
</dbReference>
<dbReference type="EMBL" id="JAJGNA010000001">
    <property type="protein sequence ID" value="MCC4307017.1"/>
    <property type="molecule type" value="Genomic_DNA"/>
</dbReference>
<keyword evidence="5" id="KW-1185">Reference proteome</keyword>
<evidence type="ECO:0000313" key="5">
    <source>
        <dbReference type="Proteomes" id="UP001108027"/>
    </source>
</evidence>
<dbReference type="Gene3D" id="2.40.160.20">
    <property type="match status" value="1"/>
</dbReference>
<feature type="chain" id="PRO_5040117074" evidence="2">
    <location>
        <begin position="24"/>
        <end position="176"/>
    </location>
</feature>
<dbReference type="InterPro" id="IPR027385">
    <property type="entry name" value="Beta-barrel_OMP"/>
</dbReference>
<dbReference type="AlphaFoldDB" id="A0A9Q3UHC7"/>
<protein>
    <submittedName>
        <fullName evidence="4">Porin family protein</fullName>
    </submittedName>
</protein>
<gene>
    <name evidence="4" type="ORF">LL252_00410</name>
</gene>